<feature type="compositionally biased region" description="Basic and acidic residues" evidence="1">
    <location>
        <begin position="10"/>
        <end position="24"/>
    </location>
</feature>
<evidence type="ECO:0000313" key="4">
    <source>
        <dbReference type="Proteomes" id="UP001470230"/>
    </source>
</evidence>
<dbReference type="EMBL" id="JAPFFF010000001">
    <property type="protein sequence ID" value="KAK8898242.1"/>
    <property type="molecule type" value="Genomic_DNA"/>
</dbReference>
<dbReference type="SUPFAM" id="SSF81901">
    <property type="entry name" value="HCP-like"/>
    <property type="match status" value="1"/>
</dbReference>
<dbReference type="EMBL" id="JAPFFF010000432">
    <property type="protein sequence ID" value="KAK8834315.1"/>
    <property type="molecule type" value="Genomic_DNA"/>
</dbReference>
<evidence type="ECO:0000313" key="3">
    <source>
        <dbReference type="EMBL" id="KAK8898242.1"/>
    </source>
</evidence>
<proteinExistence type="predicted"/>
<evidence type="ECO:0000256" key="1">
    <source>
        <dbReference type="SAM" id="MobiDB-lite"/>
    </source>
</evidence>
<reference evidence="3 4" key="1">
    <citation type="submission" date="2024-04" db="EMBL/GenBank/DDBJ databases">
        <title>Tritrichomonas musculus Genome.</title>
        <authorList>
            <person name="Alves-Ferreira E."/>
            <person name="Grigg M."/>
            <person name="Lorenzi H."/>
            <person name="Galac M."/>
        </authorList>
    </citation>
    <scope>NUCLEOTIDE SEQUENCE [LARGE SCALE GENOMIC DNA]</scope>
    <source>
        <strain evidence="3 4">EAF2021</strain>
    </source>
</reference>
<gene>
    <name evidence="3" type="ORF">M9Y10_000520</name>
    <name evidence="2" type="ORF">M9Y10_031698</name>
</gene>
<dbReference type="Gene3D" id="1.25.40.10">
    <property type="entry name" value="Tetratricopeptide repeat domain"/>
    <property type="match status" value="1"/>
</dbReference>
<comment type="caution">
    <text evidence="3">The sequence shown here is derived from an EMBL/GenBank/DDBJ whole genome shotgun (WGS) entry which is preliminary data.</text>
</comment>
<protein>
    <submittedName>
        <fullName evidence="3">Uncharacterized protein</fullName>
    </submittedName>
</protein>
<organism evidence="3 4">
    <name type="scientific">Tritrichomonas musculus</name>
    <dbReference type="NCBI Taxonomy" id="1915356"/>
    <lineage>
        <taxon>Eukaryota</taxon>
        <taxon>Metamonada</taxon>
        <taxon>Parabasalia</taxon>
        <taxon>Tritrichomonadida</taxon>
        <taxon>Tritrichomonadidae</taxon>
        <taxon>Tritrichomonas</taxon>
    </lineage>
</organism>
<sequence length="137" mass="16222">MPMPIPSSENNEKSNRDVAHSHEESEKEILAVRCSRENDTENTYKYMCALIKEGKFAIPIEYAVDLYKSQQYEQSFHYFCLIRTSKHPVSEYFIGIMKFYGKGCERNQEESYRILKHLSDHGIDRATEFLDDHFEMH</sequence>
<evidence type="ECO:0000313" key="2">
    <source>
        <dbReference type="EMBL" id="KAK8834315.1"/>
    </source>
</evidence>
<keyword evidence="4" id="KW-1185">Reference proteome</keyword>
<dbReference type="InterPro" id="IPR011990">
    <property type="entry name" value="TPR-like_helical_dom_sf"/>
</dbReference>
<feature type="region of interest" description="Disordered" evidence="1">
    <location>
        <begin position="1"/>
        <end position="24"/>
    </location>
</feature>
<dbReference type="Proteomes" id="UP001470230">
    <property type="component" value="Unassembled WGS sequence"/>
</dbReference>
<accession>A0ABR2L4V0</accession>
<name>A0ABR2L4V0_9EUKA</name>